<reference evidence="2 3" key="1">
    <citation type="submission" date="2014-01" db="EMBL/GenBank/DDBJ databases">
        <authorList>
            <person name="Dobos K."/>
            <person name="Lenaerts A."/>
            <person name="Ordway D."/>
            <person name="DeGroote M.A."/>
            <person name="Parker T."/>
            <person name="Sizemore C."/>
            <person name="Tallon L.J."/>
            <person name="Sadzewicz L.K."/>
            <person name="Sengamalay N."/>
            <person name="Fraser C.M."/>
            <person name="Hine E."/>
            <person name="Shefchek K.A."/>
            <person name="Das S.P."/>
            <person name="Tettelin H."/>
        </authorList>
    </citation>
    <scope>NUCLEOTIDE SEQUENCE [LARGE SCALE GENOMIC DNA]</scope>
    <source>
        <strain evidence="2 3">Harvey</strain>
    </source>
</reference>
<name>A0ABN0QPQ5_MYCUL</name>
<organism evidence="2 3">
    <name type="scientific">Mycobacterium ulcerans str. Harvey</name>
    <dbReference type="NCBI Taxonomy" id="1299332"/>
    <lineage>
        <taxon>Bacteria</taxon>
        <taxon>Bacillati</taxon>
        <taxon>Actinomycetota</taxon>
        <taxon>Actinomycetes</taxon>
        <taxon>Mycobacteriales</taxon>
        <taxon>Mycobacteriaceae</taxon>
        <taxon>Mycobacterium</taxon>
        <taxon>Mycobacterium ulcerans group</taxon>
    </lineage>
</organism>
<comment type="caution">
    <text evidence="2">The sequence shown here is derived from an EMBL/GenBank/DDBJ whole genome shotgun (WGS) entry which is preliminary data.</text>
</comment>
<feature type="compositionally biased region" description="Pro residues" evidence="1">
    <location>
        <begin position="41"/>
        <end position="56"/>
    </location>
</feature>
<dbReference type="Proteomes" id="UP000020681">
    <property type="component" value="Unassembled WGS sequence"/>
</dbReference>
<dbReference type="EMBL" id="JAOL01000170">
    <property type="protein sequence ID" value="EUA86666.1"/>
    <property type="molecule type" value="Genomic_DNA"/>
</dbReference>
<evidence type="ECO:0000313" key="3">
    <source>
        <dbReference type="Proteomes" id="UP000020681"/>
    </source>
</evidence>
<evidence type="ECO:0000256" key="1">
    <source>
        <dbReference type="SAM" id="MobiDB-lite"/>
    </source>
</evidence>
<feature type="compositionally biased region" description="Basic and acidic residues" evidence="1">
    <location>
        <begin position="9"/>
        <end position="22"/>
    </location>
</feature>
<keyword evidence="3" id="KW-1185">Reference proteome</keyword>
<accession>A0ABN0QPQ5</accession>
<protein>
    <submittedName>
        <fullName evidence="2">Uncharacterized protein</fullName>
    </submittedName>
</protein>
<gene>
    <name evidence="2" type="ORF">I551_6845</name>
</gene>
<evidence type="ECO:0000313" key="2">
    <source>
        <dbReference type="EMBL" id="EUA86666.1"/>
    </source>
</evidence>
<sequence>MMPRRQRTRAQDRARRVATERRQNHHARSTQPGGQARSAAPPTPPQPEPQSHPLPF</sequence>
<feature type="region of interest" description="Disordered" evidence="1">
    <location>
        <begin position="1"/>
        <end position="56"/>
    </location>
</feature>
<proteinExistence type="predicted"/>